<proteinExistence type="predicted"/>
<dbReference type="GO" id="GO:0016787">
    <property type="term" value="F:hydrolase activity"/>
    <property type="evidence" value="ECO:0007669"/>
    <property type="project" value="UniProtKB-KW"/>
</dbReference>
<dbReference type="EMBL" id="VZZK01000020">
    <property type="protein sequence ID" value="KAB1077482.1"/>
    <property type="molecule type" value="Genomic_DNA"/>
</dbReference>
<dbReference type="RefSeq" id="WP_151001648.1">
    <property type="nucleotide sequence ID" value="NZ_VZZK01000020.1"/>
</dbReference>
<protein>
    <submittedName>
        <fullName evidence="1">HAD hydrolase-like protein</fullName>
    </submittedName>
</protein>
<name>A0A6L3SZ02_9HYPH</name>
<accession>A0A6L3SZ02</accession>
<reference evidence="1 2" key="1">
    <citation type="submission" date="2019-09" db="EMBL/GenBank/DDBJ databases">
        <title>YIM 48816 draft genome.</title>
        <authorList>
            <person name="Jiang L."/>
        </authorList>
    </citation>
    <scope>NUCLEOTIDE SEQUENCE [LARGE SCALE GENOMIC DNA]</scope>
    <source>
        <strain evidence="1 2">YIM 48816</strain>
    </source>
</reference>
<dbReference type="InterPro" id="IPR036412">
    <property type="entry name" value="HAD-like_sf"/>
</dbReference>
<dbReference type="OrthoDB" id="9816564at2"/>
<dbReference type="Pfam" id="PF00702">
    <property type="entry name" value="Hydrolase"/>
    <property type="match status" value="1"/>
</dbReference>
<dbReference type="InterPro" id="IPR023214">
    <property type="entry name" value="HAD_sf"/>
</dbReference>
<comment type="caution">
    <text evidence="1">The sequence shown here is derived from an EMBL/GenBank/DDBJ whole genome shotgun (WGS) entry which is preliminary data.</text>
</comment>
<keyword evidence="2" id="KW-1185">Reference proteome</keyword>
<dbReference type="AlphaFoldDB" id="A0A6L3SZ02"/>
<evidence type="ECO:0000313" key="1">
    <source>
        <dbReference type="EMBL" id="KAB1077482.1"/>
    </source>
</evidence>
<dbReference type="Proteomes" id="UP000474159">
    <property type="component" value="Unassembled WGS sequence"/>
</dbReference>
<organism evidence="1 2">
    <name type="scientific">Methylobacterium soli</name>
    <dbReference type="NCBI Taxonomy" id="553447"/>
    <lineage>
        <taxon>Bacteria</taxon>
        <taxon>Pseudomonadati</taxon>
        <taxon>Pseudomonadota</taxon>
        <taxon>Alphaproteobacteria</taxon>
        <taxon>Hyphomicrobiales</taxon>
        <taxon>Methylobacteriaceae</taxon>
        <taxon>Methylobacterium</taxon>
    </lineage>
</organism>
<gene>
    <name evidence="1" type="ORF">F6X53_18370</name>
</gene>
<sequence length="611" mass="66710">MDATSPSAPARPSLLVRLREPLEAAEAVSFDVFDTLFVRLIAAPEDVFDLVGARFGLKHFRRHRIAAQAQAFRVMRAEGRREIDLDGIYACLPDLGVPAEALKRAEWAAELAVLRLNPEVHAVLVRAQALGKPCILTSDMYLPAGFFAALCERAGITVDRLFISSEAQATKRDDGALFTRAAEALGLSPGRILHIGDNPASDIARGAEKGLATFHYAPDLGPARPTPDLAHAIVAGIARFQAFQPDRSPWWHLGYAAGAPATHALVEWLRGRAEEDRIDLLLFLARDGFTAHRLWPGEATPSLYFKASRVLLRLAAVTERNFEAQIPFLLSGAASVADIFARIGVELPDEAVLRDLGFTAETRYTRKRHAAFAALMRAMRWRILQVCRASRRGLHAACLQAGFRDGMRLGLVDVGWKGSTQAAFLAFVQDFFDVRVKGYYVCLHAKARKGLEMEALISGATHRGAIRRALYDNRVVAELLFSAPHASITGARLEPDGSVAFTQDPGRGADPRLPAIAAEIDAGIRDGVALLRDLLAEIRIELPVAALTAPMLALARDPSRDQAEIIGSIYNFDSWGSSRLFRSYAARLDPREAARGDSWPAGMRALTAPRP</sequence>
<evidence type="ECO:0000313" key="2">
    <source>
        <dbReference type="Proteomes" id="UP000474159"/>
    </source>
</evidence>
<dbReference type="Gene3D" id="3.40.50.1000">
    <property type="entry name" value="HAD superfamily/HAD-like"/>
    <property type="match status" value="1"/>
</dbReference>
<dbReference type="SUPFAM" id="SSF56784">
    <property type="entry name" value="HAD-like"/>
    <property type="match status" value="1"/>
</dbReference>
<dbReference type="Gene3D" id="1.10.150.400">
    <property type="match status" value="1"/>
</dbReference>
<keyword evidence="1" id="KW-0378">Hydrolase</keyword>